<evidence type="ECO:0000313" key="2">
    <source>
        <dbReference type="Proteomes" id="UP001152531"/>
    </source>
</evidence>
<name>A0ACA9YC44_9ASCO</name>
<sequence>MTPVEKRVAEDVVEKPFIKRASKNVRKYKAKKVDATAPLGVLEFEINELAKDNDLTNDMISNDMKLILNDESVLPIYHREVEDVEILKLTSNGDGLGIIPHPQDITKKQIVIVPFGLPGDVVTIRVFKSHPSYVESDLLSIQKSSEYRDDSLINCKYFGKCSGCQYQNISYDQQLEFKRKVIENAYKFFAKEISDKLPEVDKTEPSPLQYNYRTKLTPHFNLPNSIKNGKPLDFLPPLGFAAKGRPQWRSTEGGDNSILDIEECSIGTPIINKGMANERLKYQKTIKNYKKGATILLRENTRLDNEESINDINPEKESVDEKGDVTIHKQDGHIKTCATNSRYIVNEIIDNKNFKFSAGEFFQNNNSILPAVTNYVKSNLSLSNEKPNYLIDAYCGSGLFSITCSSNVEKVIGVEVSADSVKFAKLNADANNIQNSEFIVGKAEKIFQNIDLPSSQTSIILDPPRKGCDDVFLNQLSDFNPAKIIYISCNVHSQARDLQWFLNNTANGHLYKVDSIKGFDFFPQTHHVESVAVLSLK</sequence>
<protein>
    <submittedName>
        <fullName evidence="1">tRNA (Uracil(54)-C(5))-methyltransferase</fullName>
    </submittedName>
</protein>
<keyword evidence="2" id="KW-1185">Reference proteome</keyword>
<gene>
    <name evidence="1" type="ORF">CLIB1444_09S03202</name>
</gene>
<proteinExistence type="predicted"/>
<dbReference type="Proteomes" id="UP001152531">
    <property type="component" value="Unassembled WGS sequence"/>
</dbReference>
<comment type="caution">
    <text evidence="1">The sequence shown here is derived from an EMBL/GenBank/DDBJ whole genome shotgun (WGS) entry which is preliminary data.</text>
</comment>
<evidence type="ECO:0000313" key="1">
    <source>
        <dbReference type="EMBL" id="CAH6722421.1"/>
    </source>
</evidence>
<accession>A0ACA9YC44</accession>
<reference evidence="1" key="1">
    <citation type="submission" date="2022-06" db="EMBL/GenBank/DDBJ databases">
        <authorList>
            <person name="Legras J.-L."/>
            <person name="Devillers H."/>
            <person name="Grondin C."/>
        </authorList>
    </citation>
    <scope>NUCLEOTIDE SEQUENCE</scope>
    <source>
        <strain evidence="1">CLIB 1444</strain>
    </source>
</reference>
<organism evidence="1 2">
    <name type="scientific">[Candida] jaroonii</name>
    <dbReference type="NCBI Taxonomy" id="467808"/>
    <lineage>
        <taxon>Eukaryota</taxon>
        <taxon>Fungi</taxon>
        <taxon>Dikarya</taxon>
        <taxon>Ascomycota</taxon>
        <taxon>Saccharomycotina</taxon>
        <taxon>Pichiomycetes</taxon>
        <taxon>Debaryomycetaceae</taxon>
        <taxon>Yamadazyma</taxon>
    </lineage>
</organism>
<dbReference type="EMBL" id="CALSDN010000009">
    <property type="protein sequence ID" value="CAH6722421.1"/>
    <property type="molecule type" value="Genomic_DNA"/>
</dbReference>